<accession>A0A4V3CXK5</accession>
<proteinExistence type="predicted"/>
<evidence type="ECO:0000313" key="1">
    <source>
        <dbReference type="EMBL" id="TDP90618.1"/>
    </source>
</evidence>
<evidence type="ECO:0000313" key="2">
    <source>
        <dbReference type="Proteomes" id="UP000295444"/>
    </source>
</evidence>
<comment type="caution">
    <text evidence="1">The sequence shown here is derived from an EMBL/GenBank/DDBJ whole genome shotgun (WGS) entry which is preliminary data.</text>
</comment>
<gene>
    <name evidence="1" type="ORF">EV186_110159</name>
</gene>
<dbReference type="Proteomes" id="UP000295444">
    <property type="component" value="Unassembled WGS sequence"/>
</dbReference>
<dbReference type="EMBL" id="SNXZ01000010">
    <property type="protein sequence ID" value="TDP90618.1"/>
    <property type="molecule type" value="Genomic_DNA"/>
</dbReference>
<dbReference type="AlphaFoldDB" id="A0A4V3CXK5"/>
<name>A0A4V3CXK5_LABRH</name>
<organism evidence="1 2">
    <name type="scientific">Labedaea rhizosphaerae</name>
    <dbReference type="NCBI Taxonomy" id="598644"/>
    <lineage>
        <taxon>Bacteria</taxon>
        <taxon>Bacillati</taxon>
        <taxon>Actinomycetota</taxon>
        <taxon>Actinomycetes</taxon>
        <taxon>Pseudonocardiales</taxon>
        <taxon>Pseudonocardiaceae</taxon>
        <taxon>Labedaea</taxon>
    </lineage>
</organism>
<reference evidence="1 2" key="1">
    <citation type="submission" date="2019-03" db="EMBL/GenBank/DDBJ databases">
        <title>Genomic Encyclopedia of Type Strains, Phase IV (KMG-IV): sequencing the most valuable type-strain genomes for metagenomic binning, comparative biology and taxonomic classification.</title>
        <authorList>
            <person name="Goeker M."/>
        </authorList>
    </citation>
    <scope>NUCLEOTIDE SEQUENCE [LARGE SCALE GENOMIC DNA]</scope>
    <source>
        <strain evidence="1 2">DSM 45361</strain>
    </source>
</reference>
<protein>
    <submittedName>
        <fullName evidence="1">Uncharacterized protein</fullName>
    </submittedName>
</protein>
<sequence length="324" mass="35420">MDADVEEVLIHLRGRLSSPAEFFEAVHSVHEEHKESDFDDFRSAFLAEGFDAGEELIRYLDDNGRHELLAKVVEERPEDLTSAYAELDAEVDGAEDGAGEAADDDADARLWRQAIEQFGAAWADWDGSEAGWAEYRDWFYVATNSQDPSMYAVAYARLDPLNAVPLDARIDSLREFGFTIRATPAVEAGEATETGASYDRETTFPWISQVVDALSDQWDGSDESWPAFRESVLSAVEQQSAGRVDLMAAGTAFLDEVEGAADKRAALAGYGVTIAAGEAMPPEELAEALQQVMDDADIDISQFSEEEVKQALEQALAEVSAEAS</sequence>
<dbReference type="OrthoDB" id="3707697at2"/>
<keyword evidence="2" id="KW-1185">Reference proteome</keyword>
<dbReference type="RefSeq" id="WP_133854128.1">
    <property type="nucleotide sequence ID" value="NZ_SNXZ01000010.1"/>
</dbReference>